<proteinExistence type="predicted"/>
<dbReference type="PROSITE" id="PS51257">
    <property type="entry name" value="PROKAR_LIPOPROTEIN"/>
    <property type="match status" value="1"/>
</dbReference>
<keyword evidence="3" id="KW-1185">Reference proteome</keyword>
<evidence type="ECO:0000313" key="2">
    <source>
        <dbReference type="EMBL" id="RBN50180.1"/>
    </source>
</evidence>
<feature type="signal peptide" evidence="1">
    <location>
        <begin position="1"/>
        <end position="19"/>
    </location>
</feature>
<keyword evidence="1" id="KW-0732">Signal</keyword>
<evidence type="ECO:0000256" key="1">
    <source>
        <dbReference type="SAM" id="SignalP"/>
    </source>
</evidence>
<sequence length="198" mass="21472">MKKTFILLLALFLMSCSNNDDESSSDNNPKPDLVYAIGDKGPGGGVVFYLDGKGGGLEAGTTLGVAKWEDSPNYTFTNIIGLGTEIGTGKTNTALIVSAIGSGKYAAKLCDDYIQGGFDDWFLPSKMELKAMYELLHDVGCGGCISPLNNIWSSSQGSTKGSAWNIDFMTDRDTTPYNNWMFELNKNADLYVNPVRKF</sequence>
<reference evidence="2 3" key="1">
    <citation type="submission" date="2018-07" db="EMBL/GenBank/DDBJ databases">
        <title>Complete genome sequence of Flavobacterium psychrolimnae LMG 22018.</title>
        <authorList>
            <person name="Kim D.-U."/>
        </authorList>
    </citation>
    <scope>NUCLEOTIDE SEQUENCE [LARGE SCALE GENOMIC DNA]</scope>
    <source>
        <strain evidence="2 3">LMG 22018</strain>
    </source>
</reference>
<organism evidence="2 3">
    <name type="scientific">Flavobacterium psychrolimnae</name>
    <dbReference type="NCBI Taxonomy" id="249351"/>
    <lineage>
        <taxon>Bacteria</taxon>
        <taxon>Pseudomonadati</taxon>
        <taxon>Bacteroidota</taxon>
        <taxon>Flavobacteriia</taxon>
        <taxon>Flavobacteriales</taxon>
        <taxon>Flavobacteriaceae</taxon>
        <taxon>Flavobacterium</taxon>
    </lineage>
</organism>
<dbReference type="AlphaFoldDB" id="A0A366AZ85"/>
<comment type="caution">
    <text evidence="2">The sequence shown here is derived from an EMBL/GenBank/DDBJ whole genome shotgun (WGS) entry which is preliminary data.</text>
</comment>
<accession>A0A366AZ85</accession>
<gene>
    <name evidence="2" type="ORF">DR980_08625</name>
</gene>
<evidence type="ECO:0000313" key="3">
    <source>
        <dbReference type="Proteomes" id="UP000253676"/>
    </source>
</evidence>
<dbReference type="EMBL" id="QNUX01000007">
    <property type="protein sequence ID" value="RBN50180.1"/>
    <property type="molecule type" value="Genomic_DNA"/>
</dbReference>
<dbReference type="Proteomes" id="UP000253676">
    <property type="component" value="Unassembled WGS sequence"/>
</dbReference>
<name>A0A366AZ85_9FLAO</name>
<evidence type="ECO:0008006" key="4">
    <source>
        <dbReference type="Google" id="ProtNLM"/>
    </source>
</evidence>
<feature type="chain" id="PRO_5016694589" description="DUF1566 domain-containing protein" evidence="1">
    <location>
        <begin position="20"/>
        <end position="198"/>
    </location>
</feature>
<protein>
    <recommendedName>
        <fullName evidence="4">DUF1566 domain-containing protein</fullName>
    </recommendedName>
</protein>